<evidence type="ECO:0000256" key="1">
    <source>
        <dbReference type="SAM" id="MobiDB-lite"/>
    </source>
</evidence>
<feature type="region of interest" description="Disordered" evidence="1">
    <location>
        <begin position="42"/>
        <end position="70"/>
    </location>
</feature>
<keyword evidence="2" id="KW-1133">Transmembrane helix</keyword>
<dbReference type="Proteomes" id="UP001054801">
    <property type="component" value="Chromosome"/>
</dbReference>
<organism evidence="3 4">
    <name type="scientific">Thiothrix winogradskyi</name>
    <dbReference type="NCBI Taxonomy" id="96472"/>
    <lineage>
        <taxon>Bacteria</taxon>
        <taxon>Pseudomonadati</taxon>
        <taxon>Pseudomonadota</taxon>
        <taxon>Gammaproteobacteria</taxon>
        <taxon>Thiotrichales</taxon>
        <taxon>Thiotrichaceae</taxon>
        <taxon>Thiothrix</taxon>
    </lineage>
</organism>
<proteinExistence type="predicted"/>
<evidence type="ECO:0000313" key="3">
    <source>
        <dbReference type="EMBL" id="UJS23737.1"/>
    </source>
</evidence>
<dbReference type="NCBIfam" id="TIGR00847">
    <property type="entry name" value="ccoS"/>
    <property type="match status" value="1"/>
</dbReference>
<name>A0ABY3SW67_9GAMM</name>
<keyword evidence="4" id="KW-1185">Reference proteome</keyword>
<dbReference type="RefSeq" id="WP_236497940.1">
    <property type="nucleotide sequence ID" value="NZ_CP091244.1"/>
</dbReference>
<keyword evidence="2" id="KW-0472">Membrane</keyword>
<dbReference type="EMBL" id="CP091244">
    <property type="protein sequence ID" value="UJS23737.1"/>
    <property type="molecule type" value="Genomic_DNA"/>
</dbReference>
<reference evidence="3" key="1">
    <citation type="journal article" date="2022" name="Microorganisms">
        <title>Two New Species of Filamentous Sulfur Bacteria of the Genus Thiothrix, Thiothrix winogradskyi sp. nov. and 'Candidatus Thiothrix sulfatifontis' sp. nov.</title>
        <authorList>
            <person name="Ravin N.V."/>
            <person name="Rossetti S."/>
            <person name="Beletsky A.V."/>
            <person name="Kadnikov V.V."/>
            <person name="Rudenko T.S."/>
            <person name="Smolyakov D.D."/>
            <person name="Moskvitina M.I."/>
            <person name="Gureeva M.V."/>
            <person name="Mardanov A.V."/>
            <person name="Grabovich M.Y."/>
        </authorList>
    </citation>
    <scope>NUCLEOTIDE SEQUENCE</scope>
    <source>
        <strain evidence="3">CT3</strain>
    </source>
</reference>
<evidence type="ECO:0000256" key="2">
    <source>
        <dbReference type="SAM" id="Phobius"/>
    </source>
</evidence>
<accession>A0ABY3SW67</accession>
<protein>
    <submittedName>
        <fullName evidence="3">Cbb3-type cytochrome oxidase assembly protein CcoS</fullName>
    </submittedName>
</protein>
<dbReference type="Pfam" id="PF03597">
    <property type="entry name" value="FixS"/>
    <property type="match status" value="1"/>
</dbReference>
<dbReference type="InterPro" id="IPR004714">
    <property type="entry name" value="Cyt_oxidase_maturation_cbb3"/>
</dbReference>
<keyword evidence="2" id="KW-0812">Transmembrane</keyword>
<dbReference type="PANTHER" id="PTHR41532:SF1">
    <property type="entry name" value="FIXS PROTEIN"/>
    <property type="match status" value="1"/>
</dbReference>
<evidence type="ECO:0000313" key="4">
    <source>
        <dbReference type="Proteomes" id="UP001054801"/>
    </source>
</evidence>
<dbReference type="PANTHER" id="PTHR41532">
    <property type="entry name" value="FIXS PROTEIN"/>
    <property type="match status" value="1"/>
</dbReference>
<sequence>MDALYLLIPIALGVMIVVVIAFIYTVKSGQYDDLEGPAHRILMDDDDPRIPSKQPESPAKAVEEGKEKNV</sequence>
<feature type="compositionally biased region" description="Basic and acidic residues" evidence="1">
    <location>
        <begin position="61"/>
        <end position="70"/>
    </location>
</feature>
<feature type="transmembrane region" description="Helical" evidence="2">
    <location>
        <begin position="6"/>
        <end position="26"/>
    </location>
</feature>
<gene>
    <name evidence="3" type="primary">ccoS</name>
    <name evidence="3" type="ORF">L2Y54_17615</name>
</gene>